<comment type="caution">
    <text evidence="2">The sequence shown here is derived from an EMBL/GenBank/DDBJ whole genome shotgun (WGS) entry which is preliminary data.</text>
</comment>
<evidence type="ECO:0000259" key="1">
    <source>
        <dbReference type="PROSITE" id="PS50006"/>
    </source>
</evidence>
<organism evidence="2 3">
    <name type="scientific">Archangium gephyra</name>
    <dbReference type="NCBI Taxonomy" id="48"/>
    <lineage>
        <taxon>Bacteria</taxon>
        <taxon>Pseudomonadati</taxon>
        <taxon>Myxococcota</taxon>
        <taxon>Myxococcia</taxon>
        <taxon>Myxococcales</taxon>
        <taxon>Cystobacterineae</taxon>
        <taxon>Archangiaceae</taxon>
        <taxon>Archangium</taxon>
    </lineage>
</organism>
<dbReference type="CDD" id="cd00060">
    <property type="entry name" value="FHA"/>
    <property type="match status" value="1"/>
</dbReference>
<gene>
    <name evidence="2" type="ORF">DI536_18785</name>
</gene>
<dbReference type="SUPFAM" id="SSF49879">
    <property type="entry name" value="SMAD/FHA domain"/>
    <property type="match status" value="1"/>
</dbReference>
<dbReference type="Proteomes" id="UP000249061">
    <property type="component" value="Unassembled WGS sequence"/>
</dbReference>
<proteinExistence type="predicted"/>
<protein>
    <recommendedName>
        <fullName evidence="1">FHA domain-containing protein</fullName>
    </recommendedName>
</protein>
<accession>A0A2W5T5I0</accession>
<evidence type="ECO:0000313" key="2">
    <source>
        <dbReference type="EMBL" id="PZR10730.1"/>
    </source>
</evidence>
<dbReference type="EMBL" id="QFQP01000016">
    <property type="protein sequence ID" value="PZR10730.1"/>
    <property type="molecule type" value="Genomic_DNA"/>
</dbReference>
<reference evidence="2 3" key="1">
    <citation type="submission" date="2017-08" db="EMBL/GenBank/DDBJ databases">
        <title>Infants hospitalized years apart are colonized by the same room-sourced microbial strains.</title>
        <authorList>
            <person name="Brooks B."/>
            <person name="Olm M.R."/>
            <person name="Firek B.A."/>
            <person name="Baker R."/>
            <person name="Thomas B.C."/>
            <person name="Morowitz M.J."/>
            <person name="Banfield J.F."/>
        </authorList>
    </citation>
    <scope>NUCLEOTIDE SEQUENCE [LARGE SCALE GENOMIC DNA]</scope>
    <source>
        <strain evidence="2">S2_003_000_R2_14</strain>
    </source>
</reference>
<evidence type="ECO:0000313" key="3">
    <source>
        <dbReference type="Proteomes" id="UP000249061"/>
    </source>
</evidence>
<dbReference type="SMART" id="SM00240">
    <property type="entry name" value="FHA"/>
    <property type="match status" value="1"/>
</dbReference>
<dbReference type="Gene3D" id="2.60.200.20">
    <property type="match status" value="1"/>
</dbReference>
<name>A0A2W5T5I0_9BACT</name>
<dbReference type="AlphaFoldDB" id="A0A2W5T5I0"/>
<dbReference type="Pfam" id="PF00498">
    <property type="entry name" value="FHA"/>
    <property type="match status" value="1"/>
</dbReference>
<dbReference type="InterPro" id="IPR000253">
    <property type="entry name" value="FHA_dom"/>
</dbReference>
<feature type="domain" description="FHA" evidence="1">
    <location>
        <begin position="27"/>
        <end position="75"/>
    </location>
</feature>
<dbReference type="InterPro" id="IPR008984">
    <property type="entry name" value="SMAD_FHA_dom_sf"/>
</dbReference>
<dbReference type="PROSITE" id="PS50006">
    <property type="entry name" value="FHA_DOMAIN"/>
    <property type="match status" value="1"/>
</dbReference>
<sequence length="388" mass="42851">MKAWVRRIEIDTFRSTMIELPGVAASVIVGRAAADIVIDSVRVARKHCAFVSDGGRWRIEDLSSSGGTFLNGRRVQRHTLTHGDTLWLDGTLLVFLELSTAVSADFESHVDSNPDDPTRIRVWADWLLEHGDQFGEHLLSPTPADWVLEGLHPLLADGRLELEWKSGLIHTARIRCINDATYSDVELLARFLSLRAARWTRELTVDLSTWVMPSASRIHQEASAVLRGLLNGPQLPVLERLSFGYFTEAIEPSSLLLNLLGRVRARFPKLTTDPSRFMRPVGEATLTVIAVEAGVDFHAPQARNGRIPLGSGVWVGSSGGPNQLRALAPGVPRSGVFQSFVVRQESPQWCLVPMQHGVSLNGRPAVQTRLLPGDVIDVRGTQFRFDVS</sequence>